<evidence type="ECO:0000256" key="2">
    <source>
        <dbReference type="ARBA" id="ARBA00022840"/>
    </source>
</evidence>
<accession>A0A345SSF6</accession>
<dbReference type="PANTHER" id="PTHR32309">
    <property type="entry name" value="TYROSINE-PROTEIN KINASE"/>
    <property type="match status" value="1"/>
</dbReference>
<dbReference type="CDD" id="cd05387">
    <property type="entry name" value="BY-kinase"/>
    <property type="match status" value="1"/>
</dbReference>
<keyword evidence="3" id="KW-0175">Coiled coil</keyword>
<evidence type="ECO:0000259" key="5">
    <source>
        <dbReference type="SMART" id="SM00382"/>
    </source>
</evidence>
<keyword evidence="1" id="KW-0547">Nucleotide-binding</keyword>
<organism evidence="6 7">
    <name type="scientific">Peterkaempfera bronchialis</name>
    <dbReference type="NCBI Taxonomy" id="2126346"/>
    <lineage>
        <taxon>Bacteria</taxon>
        <taxon>Bacillati</taxon>
        <taxon>Actinomycetota</taxon>
        <taxon>Actinomycetes</taxon>
        <taxon>Kitasatosporales</taxon>
        <taxon>Streptomycetaceae</taxon>
        <taxon>Peterkaempfera</taxon>
    </lineage>
</organism>
<dbReference type="InterPro" id="IPR050445">
    <property type="entry name" value="Bact_polysacc_biosynth/exp"/>
</dbReference>
<dbReference type="EMBL" id="CP031264">
    <property type="protein sequence ID" value="AXI76661.1"/>
    <property type="molecule type" value="Genomic_DNA"/>
</dbReference>
<sequence length="610" mass="64139">MEPANHLTVLRRYWRLLVGCGLAALVVGWLLTPAGNAVDNGKWECKVSIVPAAGSGDTVKIDQVLSFATGSDVAQAAAKKLGTTDLQTLLTRREVTAVSEQMLQFTAHGPTQQACSDVVSAFAEATIIGYGREAQKNAQDSIQSLQQQATIQQQQLDSLNSRLAGATAEAQTKLQPQIDAAKAAITKTLTDISNLQNAARTDAVRKWGSIDSSPADSTLLTAPSSRPLRLALAVALGLALGVVAALMLDRIDGKVRTRNGAEEAFALPVIGEIPVLSRRLRRLREPVVVARPSASAAEAYRSLRSTLLLTGPPSLSLHIRDGEEDGSPAAAAALVSRRLAHPAPVVLVMSGRSGDGKTTTVANLAAALAETGRSVLVLDCDFRHPQTHEHFGVAARGPGMAELLRGDRLTGIVDVVRTTNVEGVTLIGAGNTNAYPAALVMRAGEVLQRARRHADIVLIDTSPLLHANDAYDLVQHADAVLVTARSGNVTPEQAARVSELLARTGVPVAGLALTASPSPSGGGPRTGLRRSEAAPPGAAVTTLGRGGAQPRALVRPDDDEEDRVYETRERERERHAPSWARGEAGLPDRAVDGGYAADPAAVRRAEGEDR</sequence>
<dbReference type="SUPFAM" id="SSF52540">
    <property type="entry name" value="P-loop containing nucleoside triphosphate hydrolases"/>
    <property type="match status" value="1"/>
</dbReference>
<feature type="region of interest" description="Disordered" evidence="4">
    <location>
        <begin position="511"/>
        <end position="610"/>
    </location>
</feature>
<dbReference type="SMART" id="SM00382">
    <property type="entry name" value="AAA"/>
    <property type="match status" value="1"/>
</dbReference>
<evidence type="ECO:0000256" key="1">
    <source>
        <dbReference type="ARBA" id="ARBA00022741"/>
    </source>
</evidence>
<dbReference type="InterPro" id="IPR002586">
    <property type="entry name" value="CobQ/CobB/MinD/ParA_Nub-bd_dom"/>
</dbReference>
<reference evidence="7" key="1">
    <citation type="submission" date="2018-07" db="EMBL/GenBank/DDBJ databases">
        <title>Streptacidiphilus bronchialis DSM 106435 chromosome.</title>
        <authorList>
            <person name="Batra D."/>
            <person name="Gulvik C.A."/>
        </authorList>
    </citation>
    <scope>NUCLEOTIDE SEQUENCE [LARGE SCALE GENOMIC DNA]</scope>
    <source>
        <strain evidence="7">DSM 106435</strain>
    </source>
</reference>
<evidence type="ECO:0000313" key="6">
    <source>
        <dbReference type="EMBL" id="AXI76661.1"/>
    </source>
</evidence>
<feature type="coiled-coil region" evidence="3">
    <location>
        <begin position="135"/>
        <end position="162"/>
    </location>
</feature>
<gene>
    <name evidence="6" type="ORF">C7M71_003460</name>
</gene>
<evidence type="ECO:0000256" key="4">
    <source>
        <dbReference type="SAM" id="MobiDB-lite"/>
    </source>
</evidence>
<dbReference type="AlphaFoldDB" id="A0A345SSF6"/>
<evidence type="ECO:0000256" key="3">
    <source>
        <dbReference type="SAM" id="Coils"/>
    </source>
</evidence>
<proteinExistence type="predicted"/>
<feature type="compositionally biased region" description="Basic and acidic residues" evidence="4">
    <location>
        <begin position="601"/>
        <end position="610"/>
    </location>
</feature>
<dbReference type="PANTHER" id="PTHR32309:SF13">
    <property type="entry name" value="FERRIC ENTEROBACTIN TRANSPORT PROTEIN FEPE"/>
    <property type="match status" value="1"/>
</dbReference>
<keyword evidence="7" id="KW-1185">Reference proteome</keyword>
<dbReference type="InterPro" id="IPR027417">
    <property type="entry name" value="P-loop_NTPase"/>
</dbReference>
<feature type="compositionally biased region" description="Basic and acidic residues" evidence="4">
    <location>
        <begin position="564"/>
        <end position="576"/>
    </location>
</feature>
<feature type="domain" description="AAA+ ATPase" evidence="5">
    <location>
        <begin position="343"/>
        <end position="510"/>
    </location>
</feature>
<dbReference type="Gene3D" id="3.40.50.300">
    <property type="entry name" value="P-loop containing nucleotide triphosphate hydrolases"/>
    <property type="match status" value="1"/>
</dbReference>
<dbReference type="Proteomes" id="UP000249340">
    <property type="component" value="Chromosome"/>
</dbReference>
<dbReference type="GO" id="GO:0005886">
    <property type="term" value="C:plasma membrane"/>
    <property type="evidence" value="ECO:0007669"/>
    <property type="project" value="TreeGrafter"/>
</dbReference>
<dbReference type="RefSeq" id="WP_114914156.1">
    <property type="nucleotide sequence ID" value="NZ_CP031264.1"/>
</dbReference>
<protein>
    <recommendedName>
        <fullName evidence="5">AAA+ ATPase domain-containing protein</fullName>
    </recommendedName>
</protein>
<dbReference type="InterPro" id="IPR005702">
    <property type="entry name" value="Wzc-like_C"/>
</dbReference>
<keyword evidence="2" id="KW-0067">ATP-binding</keyword>
<evidence type="ECO:0000313" key="7">
    <source>
        <dbReference type="Proteomes" id="UP000249340"/>
    </source>
</evidence>
<name>A0A345SSF6_9ACTN</name>
<dbReference type="InterPro" id="IPR003593">
    <property type="entry name" value="AAA+_ATPase"/>
</dbReference>
<dbReference type="GO" id="GO:0004713">
    <property type="term" value="F:protein tyrosine kinase activity"/>
    <property type="evidence" value="ECO:0007669"/>
    <property type="project" value="TreeGrafter"/>
</dbReference>
<dbReference type="Pfam" id="PF01656">
    <property type="entry name" value="CbiA"/>
    <property type="match status" value="1"/>
</dbReference>
<dbReference type="KEGG" id="stri:C7M71_003460"/>
<dbReference type="OrthoDB" id="9812433at2"/>